<evidence type="ECO:0000256" key="5">
    <source>
        <dbReference type="ARBA" id="ARBA00023002"/>
    </source>
</evidence>
<evidence type="ECO:0000256" key="1">
    <source>
        <dbReference type="ARBA" id="ARBA00003330"/>
    </source>
</evidence>
<dbReference type="InterPro" id="IPR050924">
    <property type="entry name" value="Peroxiredoxin_BCP/PrxQ"/>
</dbReference>
<evidence type="ECO:0000256" key="2">
    <source>
        <dbReference type="ARBA" id="ARBA00013017"/>
    </source>
</evidence>
<dbReference type="InterPro" id="IPR000866">
    <property type="entry name" value="AhpC/TSA"/>
</dbReference>
<comment type="similarity">
    <text evidence="9">Belongs to the peroxiredoxin family. BCP/PrxQ subfamily.</text>
</comment>
<keyword evidence="14" id="KW-1185">Reference proteome</keyword>
<comment type="caution">
    <text evidence="13">The sequence shown here is derived from an EMBL/GenBank/DDBJ whole genome shotgun (WGS) entry which is preliminary data.</text>
</comment>
<protein>
    <recommendedName>
        <fullName evidence="2">thioredoxin-dependent peroxiredoxin</fullName>
        <ecNumber evidence="2">1.11.1.24</ecNumber>
    </recommendedName>
    <alternativeName>
        <fullName evidence="8">Thioredoxin peroxidase</fullName>
    </alternativeName>
    <alternativeName>
        <fullName evidence="10">Thioredoxin-dependent peroxiredoxin Bcp</fullName>
    </alternativeName>
</protein>
<comment type="catalytic activity">
    <reaction evidence="11">
        <text>a hydroperoxide + [thioredoxin]-dithiol = an alcohol + [thioredoxin]-disulfide + H2O</text>
        <dbReference type="Rhea" id="RHEA:62620"/>
        <dbReference type="Rhea" id="RHEA-COMP:10698"/>
        <dbReference type="Rhea" id="RHEA-COMP:10700"/>
        <dbReference type="ChEBI" id="CHEBI:15377"/>
        <dbReference type="ChEBI" id="CHEBI:29950"/>
        <dbReference type="ChEBI" id="CHEBI:30879"/>
        <dbReference type="ChEBI" id="CHEBI:35924"/>
        <dbReference type="ChEBI" id="CHEBI:50058"/>
        <dbReference type="EC" id="1.11.1.24"/>
    </reaction>
</comment>
<dbReference type="PANTHER" id="PTHR42801">
    <property type="entry name" value="THIOREDOXIN-DEPENDENT PEROXIDE REDUCTASE"/>
    <property type="match status" value="1"/>
</dbReference>
<organism evidence="13 14">
    <name type="scientific">Aureimonas populi</name>
    <dbReference type="NCBI Taxonomy" id="1701758"/>
    <lineage>
        <taxon>Bacteria</taxon>
        <taxon>Pseudomonadati</taxon>
        <taxon>Pseudomonadota</taxon>
        <taxon>Alphaproteobacteria</taxon>
        <taxon>Hyphomicrobiales</taxon>
        <taxon>Aurantimonadaceae</taxon>
        <taxon>Aureimonas</taxon>
    </lineage>
</organism>
<dbReference type="EC" id="1.11.1.24" evidence="2"/>
<evidence type="ECO:0000256" key="6">
    <source>
        <dbReference type="ARBA" id="ARBA00023157"/>
    </source>
</evidence>
<dbReference type="Proteomes" id="UP001597371">
    <property type="component" value="Unassembled WGS sequence"/>
</dbReference>
<accession>A0ABW5CLS0</accession>
<dbReference type="Pfam" id="PF00578">
    <property type="entry name" value="AhpC-TSA"/>
    <property type="match status" value="1"/>
</dbReference>
<sequence length="157" mass="17039">MSQLQEGQPCPDFTLPDMEGGTVSLADLKGRPFVLYFYPKDDTTGCTAEALGFSALAADFASLGVPVMGVSPDPVARHVRFRDKHGLNVRLLSDEGKELIEAFGLWVEKSLYGKRYMGVERTTALVGPAGEIVRFWRKVSVKGHPEEVLAAARALAA</sequence>
<dbReference type="Gene3D" id="3.40.30.10">
    <property type="entry name" value="Glutaredoxin"/>
    <property type="match status" value="1"/>
</dbReference>
<proteinExistence type="inferred from homology"/>
<evidence type="ECO:0000256" key="8">
    <source>
        <dbReference type="ARBA" id="ARBA00032824"/>
    </source>
</evidence>
<keyword evidence="5 13" id="KW-0560">Oxidoreductase</keyword>
<evidence type="ECO:0000256" key="7">
    <source>
        <dbReference type="ARBA" id="ARBA00023284"/>
    </source>
</evidence>
<dbReference type="EMBL" id="JBHUIJ010000012">
    <property type="protein sequence ID" value="MFD2237723.1"/>
    <property type="molecule type" value="Genomic_DNA"/>
</dbReference>
<keyword evidence="4" id="KW-0049">Antioxidant</keyword>
<dbReference type="InterPro" id="IPR036249">
    <property type="entry name" value="Thioredoxin-like_sf"/>
</dbReference>
<evidence type="ECO:0000313" key="14">
    <source>
        <dbReference type="Proteomes" id="UP001597371"/>
    </source>
</evidence>
<dbReference type="PROSITE" id="PS51352">
    <property type="entry name" value="THIOREDOXIN_2"/>
    <property type="match status" value="1"/>
</dbReference>
<name>A0ABW5CLS0_9HYPH</name>
<evidence type="ECO:0000313" key="13">
    <source>
        <dbReference type="EMBL" id="MFD2237723.1"/>
    </source>
</evidence>
<dbReference type="CDD" id="cd03017">
    <property type="entry name" value="PRX_BCP"/>
    <property type="match status" value="1"/>
</dbReference>
<evidence type="ECO:0000256" key="10">
    <source>
        <dbReference type="ARBA" id="ARBA00042639"/>
    </source>
</evidence>
<dbReference type="PANTHER" id="PTHR42801:SF4">
    <property type="entry name" value="AHPC_TSA FAMILY PROTEIN"/>
    <property type="match status" value="1"/>
</dbReference>
<evidence type="ECO:0000256" key="4">
    <source>
        <dbReference type="ARBA" id="ARBA00022862"/>
    </source>
</evidence>
<evidence type="ECO:0000256" key="3">
    <source>
        <dbReference type="ARBA" id="ARBA00022559"/>
    </source>
</evidence>
<gene>
    <name evidence="13" type="ORF">ACFSKQ_09640</name>
</gene>
<dbReference type="RefSeq" id="WP_209736419.1">
    <property type="nucleotide sequence ID" value="NZ_CP072611.1"/>
</dbReference>
<dbReference type="SUPFAM" id="SSF52833">
    <property type="entry name" value="Thioredoxin-like"/>
    <property type="match status" value="1"/>
</dbReference>
<evidence type="ECO:0000259" key="12">
    <source>
        <dbReference type="PROSITE" id="PS51352"/>
    </source>
</evidence>
<dbReference type="InterPro" id="IPR013766">
    <property type="entry name" value="Thioredoxin_domain"/>
</dbReference>
<feature type="domain" description="Thioredoxin" evidence="12">
    <location>
        <begin position="4"/>
        <end position="157"/>
    </location>
</feature>
<dbReference type="GO" id="GO:0140824">
    <property type="term" value="F:thioredoxin-dependent peroxiredoxin activity"/>
    <property type="evidence" value="ECO:0007669"/>
    <property type="project" value="UniProtKB-EC"/>
</dbReference>
<keyword evidence="7" id="KW-0676">Redox-active center</keyword>
<comment type="function">
    <text evidence="1">Thiol-specific peroxidase that catalyzes the reduction of hydrogen peroxide and organic hydroperoxides to water and alcohols, respectively. Plays a role in cell protection against oxidative stress by detoxifying peroxides and as sensor of hydrogen peroxide-mediated signaling events.</text>
</comment>
<evidence type="ECO:0000256" key="11">
    <source>
        <dbReference type="ARBA" id="ARBA00049091"/>
    </source>
</evidence>
<keyword evidence="3 13" id="KW-0575">Peroxidase</keyword>
<evidence type="ECO:0000256" key="9">
    <source>
        <dbReference type="ARBA" id="ARBA00038489"/>
    </source>
</evidence>
<keyword evidence="6" id="KW-1015">Disulfide bond</keyword>
<reference evidence="14" key="1">
    <citation type="journal article" date="2019" name="Int. J. Syst. Evol. Microbiol.">
        <title>The Global Catalogue of Microorganisms (GCM) 10K type strain sequencing project: providing services to taxonomists for standard genome sequencing and annotation.</title>
        <authorList>
            <consortium name="The Broad Institute Genomics Platform"/>
            <consortium name="The Broad Institute Genome Sequencing Center for Infectious Disease"/>
            <person name="Wu L."/>
            <person name="Ma J."/>
        </authorList>
    </citation>
    <scope>NUCLEOTIDE SEQUENCE [LARGE SCALE GENOMIC DNA]</scope>
    <source>
        <strain evidence="14">ZS-35-S2</strain>
    </source>
</reference>